<accession>A0A4Y7PFC0</accession>
<dbReference type="EMBL" id="ML170480">
    <property type="protein sequence ID" value="TDL13731.1"/>
    <property type="molecule type" value="Genomic_DNA"/>
</dbReference>
<evidence type="ECO:0000313" key="1">
    <source>
        <dbReference type="EMBL" id="TDL13731.1"/>
    </source>
</evidence>
<organism evidence="1 2">
    <name type="scientific">Rickenella mellea</name>
    <dbReference type="NCBI Taxonomy" id="50990"/>
    <lineage>
        <taxon>Eukaryota</taxon>
        <taxon>Fungi</taxon>
        <taxon>Dikarya</taxon>
        <taxon>Basidiomycota</taxon>
        <taxon>Agaricomycotina</taxon>
        <taxon>Agaricomycetes</taxon>
        <taxon>Hymenochaetales</taxon>
        <taxon>Rickenellaceae</taxon>
        <taxon>Rickenella</taxon>
    </lineage>
</organism>
<sequence>MPSFIFFDNNCRLKQHLDSTNDHYFDHVGLPVDVFHAKTKHKETDEFCQRYCNPAAFPQLIGDNKKWVFNSSAAEQTNRWFGGFRSIVREMSPARYNFYLDEMIMLRNQFTVQNLERKGHFPHMIPEDVLRES</sequence>
<proteinExistence type="predicted"/>
<gene>
    <name evidence="1" type="ORF">BD410DRAFT_734945</name>
</gene>
<evidence type="ECO:0000313" key="2">
    <source>
        <dbReference type="Proteomes" id="UP000294933"/>
    </source>
</evidence>
<dbReference type="OrthoDB" id="2501483at2759"/>
<dbReference type="AlphaFoldDB" id="A0A4Y7PFC0"/>
<reference evidence="1 2" key="1">
    <citation type="submission" date="2018-06" db="EMBL/GenBank/DDBJ databases">
        <title>A transcriptomic atlas of mushroom development highlights an independent origin of complex multicellularity.</title>
        <authorList>
            <consortium name="DOE Joint Genome Institute"/>
            <person name="Krizsan K."/>
            <person name="Almasi E."/>
            <person name="Merenyi Z."/>
            <person name="Sahu N."/>
            <person name="Viragh M."/>
            <person name="Koszo T."/>
            <person name="Mondo S."/>
            <person name="Kiss B."/>
            <person name="Balint B."/>
            <person name="Kues U."/>
            <person name="Barry K."/>
            <person name="Hegedus J.C."/>
            <person name="Henrissat B."/>
            <person name="Johnson J."/>
            <person name="Lipzen A."/>
            <person name="Ohm R."/>
            <person name="Nagy I."/>
            <person name="Pangilinan J."/>
            <person name="Yan J."/>
            <person name="Xiong Y."/>
            <person name="Grigoriev I.V."/>
            <person name="Hibbett D.S."/>
            <person name="Nagy L.G."/>
        </authorList>
    </citation>
    <scope>NUCLEOTIDE SEQUENCE [LARGE SCALE GENOMIC DNA]</scope>
    <source>
        <strain evidence="1 2">SZMC22713</strain>
    </source>
</reference>
<dbReference type="VEuPathDB" id="FungiDB:BD410DRAFT_734945"/>
<dbReference type="Proteomes" id="UP000294933">
    <property type="component" value="Unassembled WGS sequence"/>
</dbReference>
<protein>
    <submittedName>
        <fullName evidence="1">Uncharacterized protein</fullName>
    </submittedName>
</protein>
<name>A0A4Y7PFC0_9AGAM</name>
<dbReference type="STRING" id="50990.A0A4Y7PFC0"/>
<keyword evidence="2" id="KW-1185">Reference proteome</keyword>